<evidence type="ECO:0000256" key="4">
    <source>
        <dbReference type="ARBA" id="ARBA00023088"/>
    </source>
</evidence>
<evidence type="ECO:0000256" key="5">
    <source>
        <dbReference type="SAM" id="Phobius"/>
    </source>
</evidence>
<keyword evidence="4" id="KW-0572">Peptidoglycan-anchor</keyword>
<evidence type="ECO:0000259" key="7">
    <source>
        <dbReference type="Pfam" id="PF00746"/>
    </source>
</evidence>
<dbReference type="Pfam" id="PF17802">
    <property type="entry name" value="SpaA"/>
    <property type="match status" value="1"/>
</dbReference>
<dbReference type="Gene3D" id="2.60.40.740">
    <property type="match status" value="1"/>
</dbReference>
<evidence type="ECO:0000256" key="3">
    <source>
        <dbReference type="ARBA" id="ARBA00022729"/>
    </source>
</evidence>
<dbReference type="AlphaFoldDB" id="A0A6N9Z6V1"/>
<feature type="chain" id="PRO_5027026258" evidence="6">
    <location>
        <begin position="30"/>
        <end position="584"/>
    </location>
</feature>
<dbReference type="InterPro" id="IPR048052">
    <property type="entry name" value="FM1-like"/>
</dbReference>
<organism evidence="9 10">
    <name type="scientific">Bifidobacterium aerophilum</name>
    <dbReference type="NCBI Taxonomy" id="1798155"/>
    <lineage>
        <taxon>Bacteria</taxon>
        <taxon>Bacillati</taxon>
        <taxon>Actinomycetota</taxon>
        <taxon>Actinomycetes</taxon>
        <taxon>Bifidobacteriales</taxon>
        <taxon>Bifidobacteriaceae</taxon>
        <taxon>Bifidobacterium</taxon>
    </lineage>
</organism>
<feature type="domain" description="Gram-positive cocci surface proteins LPxTG" evidence="7">
    <location>
        <begin position="544"/>
        <end position="576"/>
    </location>
</feature>
<dbReference type="Gene3D" id="2.60.40.10">
    <property type="entry name" value="Immunoglobulins"/>
    <property type="match status" value="1"/>
</dbReference>
<evidence type="ECO:0000256" key="1">
    <source>
        <dbReference type="ARBA" id="ARBA00022512"/>
    </source>
</evidence>
<evidence type="ECO:0000313" key="9">
    <source>
        <dbReference type="EMBL" id="NEG90221.1"/>
    </source>
</evidence>
<dbReference type="InterPro" id="IPR019931">
    <property type="entry name" value="LPXTG_anchor"/>
</dbReference>
<dbReference type="GO" id="GO:0005975">
    <property type="term" value="P:carbohydrate metabolic process"/>
    <property type="evidence" value="ECO:0007669"/>
    <property type="project" value="UniProtKB-ARBA"/>
</dbReference>
<name>A0A6N9Z6V1_9BIFI</name>
<keyword evidence="5" id="KW-0472">Membrane</keyword>
<feature type="domain" description="SpaA-like prealbumin fold" evidence="8">
    <location>
        <begin position="398"/>
        <end position="503"/>
    </location>
</feature>
<keyword evidence="3 6" id="KW-0732">Signal</keyword>
<keyword evidence="5" id="KW-1133">Transmembrane helix</keyword>
<comment type="caution">
    <text evidence="9">The sequence shown here is derived from an EMBL/GenBank/DDBJ whole genome shotgun (WGS) entry which is preliminary data.</text>
</comment>
<evidence type="ECO:0000256" key="6">
    <source>
        <dbReference type="SAM" id="SignalP"/>
    </source>
</evidence>
<dbReference type="NCBIfam" id="TIGR01167">
    <property type="entry name" value="LPXTG_anchor"/>
    <property type="match status" value="1"/>
</dbReference>
<dbReference type="EMBL" id="WHZW01000020">
    <property type="protein sequence ID" value="NEG90221.1"/>
    <property type="molecule type" value="Genomic_DNA"/>
</dbReference>
<keyword evidence="5" id="KW-0812">Transmembrane</keyword>
<sequence length="584" mass="61867">MNVKKLFAGIAAAATMLGGLALGAATANAAIVTDGDTTITINAENAVRLDGHTDFKAVKLADYDVYGENPNQSATLTTNAAIADKVRDAVNAALAEEVPAGSDPLAWAQQQDEAKFDQSINSPWFGNGTSRSLATQLVASLEAGDYQTVSMTIDANDPKTGTLTMPSPGLWMILDQTAVDTQTDESGNMTKKGSSKALPIIVGTPFAINEGATTEKIYSDGTVEMKNQILTVEKKVGDQTIAIGKDATYTIDTKIPNYVGYKVKGYTFTVSDQFEKSAPLAYKAGSLVVKVGDVTLDDDQYTVTGFDANSKTFTVDLSEYIKSIGLKEKIKVSDDTVFDNDKLVGQGVTITYAATVTGTISEQGAANRPFVEYPHNPSSNEDKDKIPGVPVKVFNFDYTLKKTDKVTGDVLKGAKFTIQNTETKKYLAYGYDQGKQSMSWSDLDVQPSGGEGQDETVGVFTTGDDGLIAFKGLDEGSYKIEEIAAPEGHANIGLSFTVKIEANITGEGNEAVAAPTYTVSGDTWGLVSDGNSAEVTVRNIKSITELPLTGAAGTMLFTLVGLLLAGGAATVYLRSRSAKRALMR</sequence>
<dbReference type="Proteomes" id="UP000469194">
    <property type="component" value="Unassembled WGS sequence"/>
</dbReference>
<accession>A0A6N9Z6V1</accession>
<dbReference type="NCBIfam" id="NF033902">
    <property type="entry name" value="iso_D2_wall_anc"/>
    <property type="match status" value="1"/>
</dbReference>
<dbReference type="RefSeq" id="WP_163232258.1">
    <property type="nucleotide sequence ID" value="NZ_WHZW01000020.1"/>
</dbReference>
<evidence type="ECO:0000256" key="2">
    <source>
        <dbReference type="ARBA" id="ARBA00022525"/>
    </source>
</evidence>
<dbReference type="Pfam" id="PF00746">
    <property type="entry name" value="Gram_pos_anchor"/>
    <property type="match status" value="1"/>
</dbReference>
<evidence type="ECO:0000259" key="8">
    <source>
        <dbReference type="Pfam" id="PF17802"/>
    </source>
</evidence>
<feature type="signal peptide" evidence="6">
    <location>
        <begin position="1"/>
        <end position="29"/>
    </location>
</feature>
<dbReference type="InterPro" id="IPR041033">
    <property type="entry name" value="SpaA_PFL_dom_1"/>
</dbReference>
<protein>
    <submittedName>
        <fullName evidence="9">SpaH/EbpB family LPXTG-anchored major pilin</fullName>
    </submittedName>
</protein>
<proteinExistence type="predicted"/>
<keyword evidence="2" id="KW-0964">Secreted</keyword>
<evidence type="ECO:0000313" key="10">
    <source>
        <dbReference type="Proteomes" id="UP000469194"/>
    </source>
</evidence>
<dbReference type="InterPro" id="IPR013783">
    <property type="entry name" value="Ig-like_fold"/>
</dbReference>
<feature type="transmembrane region" description="Helical" evidence="5">
    <location>
        <begin position="548"/>
        <end position="573"/>
    </location>
</feature>
<keyword evidence="10" id="KW-1185">Reference proteome</keyword>
<gene>
    <name evidence="9" type="ORF">GFD25_09545</name>
</gene>
<reference evidence="9 10" key="1">
    <citation type="submission" date="2019-10" db="EMBL/GenBank/DDBJ databases">
        <title>Bifidobacterium from non-human primates.</title>
        <authorList>
            <person name="Modesto M."/>
        </authorList>
    </citation>
    <scope>NUCLEOTIDE SEQUENCE [LARGE SCALE GENOMIC DNA]</scope>
    <source>
        <strain evidence="9 10">TRE17</strain>
    </source>
</reference>
<keyword evidence="1" id="KW-0134">Cell wall</keyword>